<dbReference type="GO" id="GO:0046872">
    <property type="term" value="F:metal ion binding"/>
    <property type="evidence" value="ECO:0007669"/>
    <property type="project" value="UniProtKB-KW"/>
</dbReference>
<evidence type="ECO:0000256" key="3">
    <source>
        <dbReference type="ARBA" id="ARBA00012180"/>
    </source>
</evidence>
<name>A0AAD4MYK6_9BILA</name>
<keyword evidence="11" id="KW-1185">Reference proteome</keyword>
<dbReference type="GO" id="GO:0004523">
    <property type="term" value="F:RNA-DNA hybrid ribonuclease activity"/>
    <property type="evidence" value="ECO:0007669"/>
    <property type="project" value="UniProtKB-EC"/>
</dbReference>
<dbReference type="InterPro" id="IPR002156">
    <property type="entry name" value="RNaseH_domain"/>
</dbReference>
<dbReference type="Proteomes" id="UP001201812">
    <property type="component" value="Unassembled WGS sequence"/>
</dbReference>
<accession>A0AAD4MYK6</accession>
<keyword evidence="6" id="KW-0255">Endonuclease</keyword>
<evidence type="ECO:0000313" key="11">
    <source>
        <dbReference type="Proteomes" id="UP001201812"/>
    </source>
</evidence>
<proteinExistence type="inferred from homology"/>
<evidence type="ECO:0000256" key="7">
    <source>
        <dbReference type="ARBA" id="ARBA00022801"/>
    </source>
</evidence>
<keyword evidence="5" id="KW-0479">Metal-binding</keyword>
<dbReference type="SUPFAM" id="SSF53098">
    <property type="entry name" value="Ribonuclease H-like"/>
    <property type="match status" value="2"/>
</dbReference>
<evidence type="ECO:0000256" key="2">
    <source>
        <dbReference type="ARBA" id="ARBA00005300"/>
    </source>
</evidence>
<organism evidence="10 11">
    <name type="scientific">Ditylenchus destructor</name>
    <dbReference type="NCBI Taxonomy" id="166010"/>
    <lineage>
        <taxon>Eukaryota</taxon>
        <taxon>Metazoa</taxon>
        <taxon>Ecdysozoa</taxon>
        <taxon>Nematoda</taxon>
        <taxon>Chromadorea</taxon>
        <taxon>Rhabditida</taxon>
        <taxon>Tylenchina</taxon>
        <taxon>Tylenchomorpha</taxon>
        <taxon>Sphaerularioidea</taxon>
        <taxon>Anguinidae</taxon>
        <taxon>Anguininae</taxon>
        <taxon>Ditylenchus</taxon>
    </lineage>
</organism>
<comment type="caution">
    <text evidence="10">The sequence shown here is derived from an EMBL/GenBank/DDBJ whole genome shotgun (WGS) entry which is preliminary data.</text>
</comment>
<sequence length="298" mass="33022">MMHRNWFSVRNIVGNVARCFASDAAVESKVGSSKLVELKKPAGWAMPEKTAFIDGICMGRNHKASAGFGVFWGENHADNTYGAVEGAQTSPRAKFAAAIEAVKQAHKNGDKEVALRTESLFLYNCMTHWVSGWKTNGLKDLIQELDDLSAKLEVRYELIDEEKGDFGHDNANRLAIAGAKLALQERGVDPATASKPTARASKPKETGPRAKFVAAIETVKQALDNGQREVTVRTDSDFLYNCMTRWVSGWKKYGWKNIEGEEVKNKDLIQELDDLSAKLEVSYELVQKPKKSKAITLD</sequence>
<evidence type="ECO:0000256" key="1">
    <source>
        <dbReference type="ARBA" id="ARBA00000077"/>
    </source>
</evidence>
<dbReference type="InterPro" id="IPR036397">
    <property type="entry name" value="RNaseH_sf"/>
</dbReference>
<dbReference type="EC" id="3.1.26.4" evidence="3"/>
<dbReference type="Pfam" id="PF00075">
    <property type="entry name" value="RNase_H"/>
    <property type="match status" value="2"/>
</dbReference>
<protein>
    <recommendedName>
        <fullName evidence="3">ribonuclease H</fullName>
        <ecNumber evidence="3">3.1.26.4</ecNumber>
    </recommendedName>
</protein>
<evidence type="ECO:0000256" key="6">
    <source>
        <dbReference type="ARBA" id="ARBA00022759"/>
    </source>
</evidence>
<evidence type="ECO:0000256" key="4">
    <source>
        <dbReference type="ARBA" id="ARBA00022722"/>
    </source>
</evidence>
<dbReference type="EMBL" id="JAKKPZ010000039">
    <property type="protein sequence ID" value="KAI1707720.1"/>
    <property type="molecule type" value="Genomic_DNA"/>
</dbReference>
<comment type="similarity">
    <text evidence="2">Belongs to the RNase H family.</text>
</comment>
<evidence type="ECO:0000259" key="9">
    <source>
        <dbReference type="PROSITE" id="PS50879"/>
    </source>
</evidence>
<evidence type="ECO:0000256" key="8">
    <source>
        <dbReference type="SAM" id="MobiDB-lite"/>
    </source>
</evidence>
<dbReference type="GO" id="GO:0003676">
    <property type="term" value="F:nucleic acid binding"/>
    <property type="evidence" value="ECO:0007669"/>
    <property type="project" value="InterPro"/>
</dbReference>
<keyword evidence="4" id="KW-0540">Nuclease</keyword>
<feature type="region of interest" description="Disordered" evidence="8">
    <location>
        <begin position="187"/>
        <end position="206"/>
    </location>
</feature>
<feature type="domain" description="RNase H type-1" evidence="9">
    <location>
        <begin position="45"/>
        <end position="177"/>
    </location>
</feature>
<reference evidence="10" key="1">
    <citation type="submission" date="2022-01" db="EMBL/GenBank/DDBJ databases">
        <title>Genome Sequence Resource for Two Populations of Ditylenchus destructor, the Migratory Endoparasitic Phytonematode.</title>
        <authorList>
            <person name="Zhang H."/>
            <person name="Lin R."/>
            <person name="Xie B."/>
        </authorList>
    </citation>
    <scope>NUCLEOTIDE SEQUENCE</scope>
    <source>
        <strain evidence="10">BazhouSP</strain>
    </source>
</reference>
<evidence type="ECO:0000313" key="10">
    <source>
        <dbReference type="EMBL" id="KAI1707720.1"/>
    </source>
</evidence>
<dbReference type="AlphaFoldDB" id="A0AAD4MYK6"/>
<comment type="catalytic activity">
    <reaction evidence="1">
        <text>Endonucleolytic cleavage to 5'-phosphomonoester.</text>
        <dbReference type="EC" id="3.1.26.4"/>
    </reaction>
</comment>
<dbReference type="PANTHER" id="PTHR10642:SF26">
    <property type="entry name" value="RIBONUCLEASE H1"/>
    <property type="match status" value="1"/>
</dbReference>
<dbReference type="PANTHER" id="PTHR10642">
    <property type="entry name" value="RIBONUCLEASE H1"/>
    <property type="match status" value="1"/>
</dbReference>
<dbReference type="InterPro" id="IPR012337">
    <property type="entry name" value="RNaseH-like_sf"/>
</dbReference>
<keyword evidence="7" id="KW-0378">Hydrolase</keyword>
<dbReference type="GO" id="GO:0043137">
    <property type="term" value="P:DNA replication, removal of RNA primer"/>
    <property type="evidence" value="ECO:0007669"/>
    <property type="project" value="TreeGrafter"/>
</dbReference>
<evidence type="ECO:0000256" key="5">
    <source>
        <dbReference type="ARBA" id="ARBA00022723"/>
    </source>
</evidence>
<feature type="domain" description="RNase H type-1" evidence="9">
    <location>
        <begin position="168"/>
        <end position="298"/>
    </location>
</feature>
<gene>
    <name evidence="10" type="ORF">DdX_12275</name>
</gene>
<dbReference type="PROSITE" id="PS50879">
    <property type="entry name" value="RNASE_H_1"/>
    <property type="match status" value="2"/>
</dbReference>
<dbReference type="InterPro" id="IPR050092">
    <property type="entry name" value="RNase_H"/>
</dbReference>
<dbReference type="Gene3D" id="3.30.420.10">
    <property type="entry name" value="Ribonuclease H-like superfamily/Ribonuclease H"/>
    <property type="match status" value="2"/>
</dbReference>